<keyword evidence="2" id="KW-1185">Reference proteome</keyword>
<accession>A0ABP8AXA8</accession>
<proteinExistence type="predicted"/>
<name>A0ABP8AXA8_9ACTN</name>
<protein>
    <submittedName>
        <fullName evidence="1">Uncharacterized protein</fullName>
    </submittedName>
</protein>
<dbReference type="EMBL" id="BAABAQ010000005">
    <property type="protein sequence ID" value="GAA4192829.1"/>
    <property type="molecule type" value="Genomic_DNA"/>
</dbReference>
<dbReference type="Proteomes" id="UP001501251">
    <property type="component" value="Unassembled WGS sequence"/>
</dbReference>
<sequence length="94" mass="10532">MTPQWIHNRQLDGLANRFLSYPLPPETRFSDDEVQASVALRGNSNHCDYRLRFNLGTKLSPDEVARHYKAAQIGIEGGGISVVVWTPSEPPPFP</sequence>
<gene>
    <name evidence="1" type="ORF">GCM10022252_34860</name>
</gene>
<evidence type="ECO:0000313" key="2">
    <source>
        <dbReference type="Proteomes" id="UP001501251"/>
    </source>
</evidence>
<reference evidence="2" key="1">
    <citation type="journal article" date="2019" name="Int. J. Syst. Evol. Microbiol.">
        <title>The Global Catalogue of Microorganisms (GCM) 10K type strain sequencing project: providing services to taxonomists for standard genome sequencing and annotation.</title>
        <authorList>
            <consortium name="The Broad Institute Genomics Platform"/>
            <consortium name="The Broad Institute Genome Sequencing Center for Infectious Disease"/>
            <person name="Wu L."/>
            <person name="Ma J."/>
        </authorList>
    </citation>
    <scope>NUCLEOTIDE SEQUENCE [LARGE SCALE GENOMIC DNA]</scope>
    <source>
        <strain evidence="2">JCM 17388</strain>
    </source>
</reference>
<evidence type="ECO:0000313" key="1">
    <source>
        <dbReference type="EMBL" id="GAA4192829.1"/>
    </source>
</evidence>
<comment type="caution">
    <text evidence="1">The sequence shown here is derived from an EMBL/GenBank/DDBJ whole genome shotgun (WGS) entry which is preliminary data.</text>
</comment>
<organism evidence="1 2">
    <name type="scientific">Streptosporangium oxazolinicum</name>
    <dbReference type="NCBI Taxonomy" id="909287"/>
    <lineage>
        <taxon>Bacteria</taxon>
        <taxon>Bacillati</taxon>
        <taxon>Actinomycetota</taxon>
        <taxon>Actinomycetes</taxon>
        <taxon>Streptosporangiales</taxon>
        <taxon>Streptosporangiaceae</taxon>
        <taxon>Streptosporangium</taxon>
    </lineage>
</organism>